<accession>A0ABN7UNP5</accession>
<gene>
    <name evidence="1" type="ORF">GMARGA_LOCUS8322</name>
</gene>
<comment type="caution">
    <text evidence="1">The sequence shown here is derived from an EMBL/GenBank/DDBJ whole genome shotgun (WGS) entry which is preliminary data.</text>
</comment>
<organism evidence="1 2">
    <name type="scientific">Gigaspora margarita</name>
    <dbReference type="NCBI Taxonomy" id="4874"/>
    <lineage>
        <taxon>Eukaryota</taxon>
        <taxon>Fungi</taxon>
        <taxon>Fungi incertae sedis</taxon>
        <taxon>Mucoromycota</taxon>
        <taxon>Glomeromycotina</taxon>
        <taxon>Glomeromycetes</taxon>
        <taxon>Diversisporales</taxon>
        <taxon>Gigasporaceae</taxon>
        <taxon>Gigaspora</taxon>
    </lineage>
</organism>
<dbReference type="EMBL" id="CAJVQB010004254">
    <property type="protein sequence ID" value="CAG8630867.1"/>
    <property type="molecule type" value="Genomic_DNA"/>
</dbReference>
<reference evidence="1 2" key="1">
    <citation type="submission" date="2021-06" db="EMBL/GenBank/DDBJ databases">
        <authorList>
            <person name="Kallberg Y."/>
            <person name="Tangrot J."/>
            <person name="Rosling A."/>
        </authorList>
    </citation>
    <scope>NUCLEOTIDE SEQUENCE [LARGE SCALE GENOMIC DNA]</scope>
    <source>
        <strain evidence="1 2">120-4 pot B 10/14</strain>
    </source>
</reference>
<sequence>MINTYIRYSDNWYTLFKKYWYKAAKQDTNKSDDYYINIEQVVLEFDDVNTISNNARHNISEYEILEKTHEAADKYIKSIETAIQLLKQNKNNQQFIEGFRKVGSSLIKEIDTCQEVLNQHTQQKT</sequence>
<keyword evidence="2" id="KW-1185">Reference proteome</keyword>
<proteinExistence type="predicted"/>
<evidence type="ECO:0000313" key="2">
    <source>
        <dbReference type="Proteomes" id="UP000789901"/>
    </source>
</evidence>
<name>A0ABN7UNP5_GIGMA</name>
<evidence type="ECO:0000313" key="1">
    <source>
        <dbReference type="EMBL" id="CAG8630867.1"/>
    </source>
</evidence>
<protein>
    <submittedName>
        <fullName evidence="1">15600_t:CDS:1</fullName>
    </submittedName>
</protein>
<dbReference type="Proteomes" id="UP000789901">
    <property type="component" value="Unassembled WGS sequence"/>
</dbReference>